<keyword evidence="1" id="KW-0732">Signal</keyword>
<comment type="caution">
    <text evidence="2">The sequence shown here is derived from an EMBL/GenBank/DDBJ whole genome shotgun (WGS) entry which is preliminary data.</text>
</comment>
<name>A0A919DKA5_9ACTN</name>
<evidence type="ECO:0008006" key="4">
    <source>
        <dbReference type="Google" id="ProtNLM"/>
    </source>
</evidence>
<proteinExistence type="predicted"/>
<accession>A0A919DKA5</accession>
<feature type="chain" id="PRO_5038082034" description="Secreted protein" evidence="1">
    <location>
        <begin position="31"/>
        <end position="154"/>
    </location>
</feature>
<gene>
    <name evidence="2" type="ORF">GCM10018785_20260</name>
</gene>
<protein>
    <recommendedName>
        <fullName evidence="4">Secreted protein</fullName>
    </recommendedName>
</protein>
<evidence type="ECO:0000313" key="2">
    <source>
        <dbReference type="EMBL" id="GHE50471.1"/>
    </source>
</evidence>
<dbReference type="EMBL" id="BNBT01000020">
    <property type="protein sequence ID" value="GHE50471.1"/>
    <property type="molecule type" value="Genomic_DNA"/>
</dbReference>
<reference evidence="2" key="2">
    <citation type="submission" date="2020-09" db="EMBL/GenBank/DDBJ databases">
        <authorList>
            <person name="Sun Q."/>
            <person name="Ohkuma M."/>
        </authorList>
    </citation>
    <scope>NUCLEOTIDE SEQUENCE</scope>
    <source>
        <strain evidence="2">JCM 4784</strain>
    </source>
</reference>
<sequence>MQFTKVSTRVLVPLAGAALATVTAVAPASAAPEHWVAGEVQYAGNRTVLSPHDGTQGSRILVRVDWEADKGGVYGNMWDLKKDGNDARLEAGYSWLSGGTWKPVTRTLNTVADSGDTGVHTSLHTDPNVKIKDLKVRTCTVNSAGAYVWCGAWY</sequence>
<dbReference type="Proteomes" id="UP000608024">
    <property type="component" value="Unassembled WGS sequence"/>
</dbReference>
<feature type="signal peptide" evidence="1">
    <location>
        <begin position="1"/>
        <end position="30"/>
    </location>
</feature>
<evidence type="ECO:0000313" key="3">
    <source>
        <dbReference type="Proteomes" id="UP000608024"/>
    </source>
</evidence>
<reference evidence="2" key="1">
    <citation type="journal article" date="2014" name="Int. J. Syst. Evol. Microbiol.">
        <title>Complete genome sequence of Corynebacterium casei LMG S-19264T (=DSM 44701T), isolated from a smear-ripened cheese.</title>
        <authorList>
            <consortium name="US DOE Joint Genome Institute (JGI-PGF)"/>
            <person name="Walter F."/>
            <person name="Albersmeier A."/>
            <person name="Kalinowski J."/>
            <person name="Ruckert C."/>
        </authorList>
    </citation>
    <scope>NUCLEOTIDE SEQUENCE</scope>
    <source>
        <strain evidence="2">JCM 4784</strain>
    </source>
</reference>
<keyword evidence="3" id="KW-1185">Reference proteome</keyword>
<dbReference type="AlphaFoldDB" id="A0A919DKA5"/>
<evidence type="ECO:0000256" key="1">
    <source>
        <dbReference type="SAM" id="SignalP"/>
    </source>
</evidence>
<organism evidence="2 3">
    <name type="scientific">Streptomyces longispororuber</name>
    <dbReference type="NCBI Taxonomy" id="68230"/>
    <lineage>
        <taxon>Bacteria</taxon>
        <taxon>Bacillati</taxon>
        <taxon>Actinomycetota</taxon>
        <taxon>Actinomycetes</taxon>
        <taxon>Kitasatosporales</taxon>
        <taxon>Streptomycetaceae</taxon>
        <taxon>Streptomyces</taxon>
    </lineage>
</organism>
<dbReference type="RefSeq" id="WP_190135526.1">
    <property type="nucleotide sequence ID" value="NZ_BNBT01000020.1"/>
</dbReference>